<comment type="caution">
    <text evidence="1">The sequence shown here is derived from an EMBL/GenBank/DDBJ whole genome shotgun (WGS) entry which is preliminary data.</text>
</comment>
<gene>
    <name evidence="1" type="ORF">QAD02_022819</name>
</gene>
<protein>
    <submittedName>
        <fullName evidence="1">Uncharacterized protein</fullName>
    </submittedName>
</protein>
<organism evidence="1 2">
    <name type="scientific">Eretmocerus hayati</name>
    <dbReference type="NCBI Taxonomy" id="131215"/>
    <lineage>
        <taxon>Eukaryota</taxon>
        <taxon>Metazoa</taxon>
        <taxon>Ecdysozoa</taxon>
        <taxon>Arthropoda</taxon>
        <taxon>Hexapoda</taxon>
        <taxon>Insecta</taxon>
        <taxon>Pterygota</taxon>
        <taxon>Neoptera</taxon>
        <taxon>Endopterygota</taxon>
        <taxon>Hymenoptera</taxon>
        <taxon>Apocrita</taxon>
        <taxon>Proctotrupomorpha</taxon>
        <taxon>Chalcidoidea</taxon>
        <taxon>Aphelinidae</taxon>
        <taxon>Aphelininae</taxon>
        <taxon>Eretmocerus</taxon>
    </lineage>
</organism>
<proteinExistence type="predicted"/>
<dbReference type="Proteomes" id="UP001239111">
    <property type="component" value="Chromosome 1"/>
</dbReference>
<evidence type="ECO:0000313" key="1">
    <source>
        <dbReference type="EMBL" id="KAJ8687025.1"/>
    </source>
</evidence>
<reference evidence="1" key="1">
    <citation type="submission" date="2023-04" db="EMBL/GenBank/DDBJ databases">
        <title>A chromosome-level genome assembly of the parasitoid wasp Eretmocerus hayati.</title>
        <authorList>
            <person name="Zhong Y."/>
            <person name="Liu S."/>
            <person name="Liu Y."/>
        </authorList>
    </citation>
    <scope>NUCLEOTIDE SEQUENCE</scope>
    <source>
        <strain evidence="1">ZJU_SS_LIU_2023</strain>
    </source>
</reference>
<dbReference type="EMBL" id="CM056741">
    <property type="protein sequence ID" value="KAJ8687025.1"/>
    <property type="molecule type" value="Genomic_DNA"/>
</dbReference>
<keyword evidence="2" id="KW-1185">Reference proteome</keyword>
<accession>A0ACC2PTV6</accession>
<name>A0ACC2PTV6_9HYME</name>
<evidence type="ECO:0000313" key="2">
    <source>
        <dbReference type="Proteomes" id="UP001239111"/>
    </source>
</evidence>
<sequence length="132" mass="14787">MMAAGTRCLLGNTLAIIIVLLLLVQQRTILAERYGDPARTIHGHEKPLRSARSIVINRNQDDFEGGGDIGEALQRAKRDLASSSTTQKPHHHVNNPNVTVKNFDHWLTADRLISIDLLALDLVLDRFEEFLL</sequence>